<dbReference type="NCBIfam" id="TIGR00460">
    <property type="entry name" value="fmt"/>
    <property type="match status" value="1"/>
</dbReference>
<dbReference type="Proteomes" id="UP000192569">
    <property type="component" value="Chromosome I"/>
</dbReference>
<feature type="domain" description="Formyl transferase N-terminal" evidence="6">
    <location>
        <begin position="1"/>
        <end position="180"/>
    </location>
</feature>
<feature type="binding site" evidence="5">
    <location>
        <begin position="109"/>
        <end position="112"/>
    </location>
    <ligand>
        <name>(6S)-5,6,7,8-tetrahydrofolate</name>
        <dbReference type="ChEBI" id="CHEBI:57453"/>
    </ligand>
</feature>
<comment type="function">
    <text evidence="5">Attaches a formyl group to the free amino group of methionyl-tRNA(fMet). The formyl group appears to play a dual role in the initiator identity of N-formylmethionyl-tRNA by promoting its recognition by IF2 and preventing the misappropriation of this tRNA by the elongation apparatus.</text>
</comment>
<sequence length="314" mass="34680">MKVVFMGTPEFAAFCLRALLESRHQVVGVVTQLDRPRGRGKKLAFSPVKELAIKQGLPVLQPSNLADPTFLNILKGWEPQAIAVVAFGRLLPPAVLSLPPYGCINVHASLLPRYRGAAPIQRAIMNGEKETGVTTMYMVEKLDAGDIILQEKVSIPPEMTAGELEQELAARGARLLVRTLDLIESGQAPRIPQNEELATYAPPLRPEEERINWEEEAAKIVDHVRGLSPLPGAYTLRGGERLKVYRARVWEGEKEDLPKGRPGQVTAVFPREGFLVRAGEGEVLILEVQPPGKRIMSAVEYLRGYRLQVGEYLG</sequence>
<dbReference type="InterPro" id="IPR011034">
    <property type="entry name" value="Formyl_transferase-like_C_sf"/>
</dbReference>
<keyword evidence="4 5" id="KW-0648">Protein biosynthesis</keyword>
<dbReference type="AlphaFoldDB" id="A0A1W1VN04"/>
<dbReference type="Pfam" id="PF02911">
    <property type="entry name" value="Formyl_trans_C"/>
    <property type="match status" value="1"/>
</dbReference>
<protein>
    <recommendedName>
        <fullName evidence="2 5">Methionyl-tRNA formyltransferase</fullName>
        <ecNumber evidence="2 5">2.1.2.9</ecNumber>
    </recommendedName>
</protein>
<comment type="similarity">
    <text evidence="1 5">Belongs to the Fmt family.</text>
</comment>
<evidence type="ECO:0000259" key="6">
    <source>
        <dbReference type="Pfam" id="PF00551"/>
    </source>
</evidence>
<dbReference type="Pfam" id="PF00551">
    <property type="entry name" value="Formyl_trans_N"/>
    <property type="match status" value="1"/>
</dbReference>
<dbReference type="InterPro" id="IPR044135">
    <property type="entry name" value="Met-tRNA-FMT_C"/>
</dbReference>
<gene>
    <name evidence="5" type="primary">fmt</name>
    <name evidence="8" type="ORF">SAMN00808754_1072</name>
</gene>
<dbReference type="OrthoDB" id="9802815at2"/>
<dbReference type="GO" id="GO:0004479">
    <property type="term" value="F:methionyl-tRNA formyltransferase activity"/>
    <property type="evidence" value="ECO:0007669"/>
    <property type="project" value="UniProtKB-UniRule"/>
</dbReference>
<evidence type="ECO:0000256" key="4">
    <source>
        <dbReference type="ARBA" id="ARBA00022917"/>
    </source>
</evidence>
<dbReference type="HAMAP" id="MF_00182">
    <property type="entry name" value="Formyl_trans"/>
    <property type="match status" value="1"/>
</dbReference>
<proteinExistence type="inferred from homology"/>
<dbReference type="InterPro" id="IPR001555">
    <property type="entry name" value="GART_AS"/>
</dbReference>
<accession>A0A1W1VN04</accession>
<evidence type="ECO:0000259" key="7">
    <source>
        <dbReference type="Pfam" id="PF02911"/>
    </source>
</evidence>
<keyword evidence="3 5" id="KW-0808">Transferase</keyword>
<dbReference type="RefSeq" id="WP_084664561.1">
    <property type="nucleotide sequence ID" value="NZ_LT838272.1"/>
</dbReference>
<dbReference type="InterPro" id="IPR005793">
    <property type="entry name" value="Formyl_trans_C"/>
</dbReference>
<evidence type="ECO:0000313" key="8">
    <source>
        <dbReference type="EMBL" id="SMB94610.1"/>
    </source>
</evidence>
<dbReference type="InterPro" id="IPR002376">
    <property type="entry name" value="Formyl_transf_N"/>
</dbReference>
<dbReference type="SUPFAM" id="SSF50486">
    <property type="entry name" value="FMT C-terminal domain-like"/>
    <property type="match status" value="1"/>
</dbReference>
<dbReference type="FunFam" id="3.40.50.12230:FF:000001">
    <property type="entry name" value="Methionyl-tRNA formyltransferase"/>
    <property type="match status" value="1"/>
</dbReference>
<evidence type="ECO:0000256" key="3">
    <source>
        <dbReference type="ARBA" id="ARBA00022679"/>
    </source>
</evidence>
<dbReference type="EC" id="2.1.2.9" evidence="2 5"/>
<dbReference type="Gene3D" id="3.40.50.12230">
    <property type="match status" value="1"/>
</dbReference>
<feature type="domain" description="Formyl transferase C-terminal" evidence="7">
    <location>
        <begin position="204"/>
        <end position="306"/>
    </location>
</feature>
<dbReference type="CDD" id="cd08646">
    <property type="entry name" value="FMT_core_Met-tRNA-FMT_N"/>
    <property type="match status" value="1"/>
</dbReference>
<name>A0A1W1VN04_9FIRM</name>
<dbReference type="PANTHER" id="PTHR11138:SF5">
    <property type="entry name" value="METHIONYL-TRNA FORMYLTRANSFERASE, MITOCHONDRIAL"/>
    <property type="match status" value="1"/>
</dbReference>
<dbReference type="EMBL" id="LT838272">
    <property type="protein sequence ID" value="SMB94610.1"/>
    <property type="molecule type" value="Genomic_DNA"/>
</dbReference>
<dbReference type="InterPro" id="IPR036477">
    <property type="entry name" value="Formyl_transf_N_sf"/>
</dbReference>
<dbReference type="InterPro" id="IPR041711">
    <property type="entry name" value="Met-tRNA-FMT_N"/>
</dbReference>
<dbReference type="InterPro" id="IPR005794">
    <property type="entry name" value="Fmt"/>
</dbReference>
<dbReference type="PANTHER" id="PTHR11138">
    <property type="entry name" value="METHIONYL-TRNA FORMYLTRANSFERASE"/>
    <property type="match status" value="1"/>
</dbReference>
<evidence type="ECO:0000313" key="9">
    <source>
        <dbReference type="Proteomes" id="UP000192569"/>
    </source>
</evidence>
<dbReference type="SUPFAM" id="SSF53328">
    <property type="entry name" value="Formyltransferase"/>
    <property type="match status" value="1"/>
</dbReference>
<dbReference type="STRING" id="698762.SAMN00808754_1072"/>
<evidence type="ECO:0000256" key="5">
    <source>
        <dbReference type="HAMAP-Rule" id="MF_00182"/>
    </source>
</evidence>
<evidence type="ECO:0000256" key="1">
    <source>
        <dbReference type="ARBA" id="ARBA00010699"/>
    </source>
</evidence>
<dbReference type="PROSITE" id="PS00373">
    <property type="entry name" value="GART"/>
    <property type="match status" value="1"/>
</dbReference>
<dbReference type="GO" id="GO:0005829">
    <property type="term" value="C:cytosol"/>
    <property type="evidence" value="ECO:0007669"/>
    <property type="project" value="TreeGrafter"/>
</dbReference>
<reference evidence="8 9" key="1">
    <citation type="submission" date="2017-04" db="EMBL/GenBank/DDBJ databases">
        <authorList>
            <person name="Afonso C.L."/>
            <person name="Miller P.J."/>
            <person name="Scott M.A."/>
            <person name="Spackman E."/>
            <person name="Goraichik I."/>
            <person name="Dimitrov K.M."/>
            <person name="Suarez D.L."/>
            <person name="Swayne D.E."/>
        </authorList>
    </citation>
    <scope>NUCLEOTIDE SEQUENCE [LARGE SCALE GENOMIC DNA]</scope>
    <source>
        <strain evidence="8 9">ToBE</strain>
    </source>
</reference>
<evidence type="ECO:0000256" key="2">
    <source>
        <dbReference type="ARBA" id="ARBA00012261"/>
    </source>
</evidence>
<keyword evidence="9" id="KW-1185">Reference proteome</keyword>
<comment type="catalytic activity">
    <reaction evidence="5">
        <text>L-methionyl-tRNA(fMet) + (6R)-10-formyltetrahydrofolate = N-formyl-L-methionyl-tRNA(fMet) + (6S)-5,6,7,8-tetrahydrofolate + H(+)</text>
        <dbReference type="Rhea" id="RHEA:24380"/>
        <dbReference type="Rhea" id="RHEA-COMP:9952"/>
        <dbReference type="Rhea" id="RHEA-COMP:9953"/>
        <dbReference type="ChEBI" id="CHEBI:15378"/>
        <dbReference type="ChEBI" id="CHEBI:57453"/>
        <dbReference type="ChEBI" id="CHEBI:78530"/>
        <dbReference type="ChEBI" id="CHEBI:78844"/>
        <dbReference type="ChEBI" id="CHEBI:195366"/>
        <dbReference type="EC" id="2.1.2.9"/>
    </reaction>
</comment>
<organism evidence="8 9">
    <name type="scientific">Thermanaeromonas toyohensis ToBE</name>
    <dbReference type="NCBI Taxonomy" id="698762"/>
    <lineage>
        <taxon>Bacteria</taxon>
        <taxon>Bacillati</taxon>
        <taxon>Bacillota</taxon>
        <taxon>Clostridia</taxon>
        <taxon>Neomoorellales</taxon>
        <taxon>Neomoorellaceae</taxon>
        <taxon>Thermanaeromonas</taxon>
    </lineage>
</organism>
<dbReference type="CDD" id="cd08704">
    <property type="entry name" value="Met_tRNA_FMT_C"/>
    <property type="match status" value="1"/>
</dbReference>